<keyword evidence="2" id="KW-1185">Reference proteome</keyword>
<dbReference type="Proteomes" id="UP000606786">
    <property type="component" value="Unassembled WGS sequence"/>
</dbReference>
<protein>
    <submittedName>
        <fullName evidence="1">(Mediterranean fruit fly) hypothetical protein</fullName>
    </submittedName>
</protein>
<accession>A0A811UV50</accession>
<gene>
    <name evidence="1" type="ORF">CCAP1982_LOCUS10091</name>
</gene>
<dbReference type="EMBL" id="CAJHJT010000023">
    <property type="protein sequence ID" value="CAD7001597.1"/>
    <property type="molecule type" value="Genomic_DNA"/>
</dbReference>
<comment type="caution">
    <text evidence="1">The sequence shown here is derived from an EMBL/GenBank/DDBJ whole genome shotgun (WGS) entry which is preliminary data.</text>
</comment>
<evidence type="ECO:0000313" key="1">
    <source>
        <dbReference type="EMBL" id="CAD7001597.1"/>
    </source>
</evidence>
<evidence type="ECO:0000313" key="2">
    <source>
        <dbReference type="Proteomes" id="UP000606786"/>
    </source>
</evidence>
<dbReference type="AlphaFoldDB" id="A0A811UV50"/>
<proteinExistence type="predicted"/>
<organism evidence="1 2">
    <name type="scientific">Ceratitis capitata</name>
    <name type="common">Mediterranean fruit fly</name>
    <name type="synonym">Tephritis capitata</name>
    <dbReference type="NCBI Taxonomy" id="7213"/>
    <lineage>
        <taxon>Eukaryota</taxon>
        <taxon>Metazoa</taxon>
        <taxon>Ecdysozoa</taxon>
        <taxon>Arthropoda</taxon>
        <taxon>Hexapoda</taxon>
        <taxon>Insecta</taxon>
        <taxon>Pterygota</taxon>
        <taxon>Neoptera</taxon>
        <taxon>Endopterygota</taxon>
        <taxon>Diptera</taxon>
        <taxon>Brachycera</taxon>
        <taxon>Muscomorpha</taxon>
        <taxon>Tephritoidea</taxon>
        <taxon>Tephritidae</taxon>
        <taxon>Ceratitis</taxon>
        <taxon>Ceratitis</taxon>
    </lineage>
</organism>
<name>A0A811UV50_CERCA</name>
<sequence>MEAAITLLGRHGIRPLTLARPQTDAGWLSREHLVLFNIYYTCYYYDAYCFSHLFYTYLSLAAPVTNPVSTSKNFAAVGQSTDSYESKNIYFGHYANSELDVADASK</sequence>
<reference evidence="1" key="1">
    <citation type="submission" date="2020-11" db="EMBL/GenBank/DDBJ databases">
        <authorList>
            <person name="Whitehead M."/>
        </authorList>
    </citation>
    <scope>NUCLEOTIDE SEQUENCE</scope>
    <source>
        <strain evidence="1">EGII</strain>
    </source>
</reference>